<dbReference type="SUPFAM" id="SSF55073">
    <property type="entry name" value="Nucleotide cyclase"/>
    <property type="match status" value="1"/>
</dbReference>
<evidence type="ECO:0000259" key="3">
    <source>
        <dbReference type="PROSITE" id="PS50113"/>
    </source>
</evidence>
<dbReference type="GO" id="GO:0006355">
    <property type="term" value="P:regulation of DNA-templated transcription"/>
    <property type="evidence" value="ECO:0007669"/>
    <property type="project" value="InterPro"/>
</dbReference>
<dbReference type="FunFam" id="3.30.70.270:FF:000001">
    <property type="entry name" value="Diguanylate cyclase domain protein"/>
    <property type="match status" value="1"/>
</dbReference>
<dbReference type="CDD" id="cd00130">
    <property type="entry name" value="PAS"/>
    <property type="match status" value="1"/>
</dbReference>
<dbReference type="Pfam" id="PF00563">
    <property type="entry name" value="EAL"/>
    <property type="match status" value="1"/>
</dbReference>
<dbReference type="SUPFAM" id="SSF141868">
    <property type="entry name" value="EAL domain-like"/>
    <property type="match status" value="1"/>
</dbReference>
<dbReference type="PROSITE" id="PS50885">
    <property type="entry name" value="HAMP"/>
    <property type="match status" value="1"/>
</dbReference>
<dbReference type="Pfam" id="PF00672">
    <property type="entry name" value="HAMP"/>
    <property type="match status" value="1"/>
</dbReference>
<keyword evidence="1" id="KW-1133">Transmembrane helix</keyword>
<feature type="transmembrane region" description="Helical" evidence="1">
    <location>
        <begin position="157"/>
        <end position="181"/>
    </location>
</feature>
<dbReference type="RefSeq" id="WP_184034332.1">
    <property type="nucleotide sequence ID" value="NZ_JACHHY010000002.1"/>
</dbReference>
<dbReference type="InterPro" id="IPR000160">
    <property type="entry name" value="GGDEF_dom"/>
</dbReference>
<proteinExistence type="predicted"/>
<keyword evidence="1" id="KW-0812">Transmembrane</keyword>
<dbReference type="Pfam" id="PF00989">
    <property type="entry name" value="PAS"/>
    <property type="match status" value="1"/>
</dbReference>
<dbReference type="NCBIfam" id="TIGR00229">
    <property type="entry name" value="sensory_box"/>
    <property type="match status" value="1"/>
</dbReference>
<dbReference type="NCBIfam" id="TIGR00254">
    <property type="entry name" value="GGDEF"/>
    <property type="match status" value="1"/>
</dbReference>
<evidence type="ECO:0000259" key="4">
    <source>
        <dbReference type="PROSITE" id="PS50883"/>
    </source>
</evidence>
<dbReference type="SMART" id="SM00267">
    <property type="entry name" value="GGDEF"/>
    <property type="match status" value="1"/>
</dbReference>
<evidence type="ECO:0000259" key="2">
    <source>
        <dbReference type="PROSITE" id="PS50112"/>
    </source>
</evidence>
<reference evidence="7 8" key="1">
    <citation type="submission" date="2020-08" db="EMBL/GenBank/DDBJ databases">
        <title>Genomic Encyclopedia of Type Strains, Phase IV (KMG-IV): sequencing the most valuable type-strain genomes for metagenomic binning, comparative biology and taxonomic classification.</title>
        <authorList>
            <person name="Goeker M."/>
        </authorList>
    </citation>
    <scope>NUCLEOTIDE SEQUENCE [LARGE SCALE GENOMIC DNA]</scope>
    <source>
        <strain evidence="7 8">DSM 27165</strain>
    </source>
</reference>
<comment type="caution">
    <text evidence="7">The sequence shown here is derived from an EMBL/GenBank/DDBJ whole genome shotgun (WGS) entry which is preliminary data.</text>
</comment>
<sequence>MRRPYPYIPLRTKLIATTVIVQLVLLLLLVINFSRITEHLTQDIVERRVSELNTLLSAALAPSMMASDFAESADIMEEMRSTGQLDYLVIFDRKGRAVAASGWMLNQPVPASSSLRSVTSGNNHFHAATTLSLAGQVYGELRYGFTIQHVIRSVQELYWQSMMIVGISILLSSWILILFGLPLTKALGRLAQATDALAVGAENVRLPVERNDEIGQLATSFNGMADQLRWRMEALKQNERRLHAIANHTPGCEMWIEPSGRLVWINPEAVRITGFSPEDCMAMPDFPAPLISASDRADMQRRLKEGMAQRSREEVEFCGLKDDGTEYWAIMSWLPIIGHEGEFLGLRASIRDASLEKDSQVVLSQAVIELQHAQAMQQRYLDSAVEEKARLTALLGAMNIGILFVDRHDRVTYHNRALVDQWLLPADFVAAGQPFALVWRTATNLPPQAAPQLSPLALPHPVPDELKMEDGRVILQHCHPVQADTGEALGRVWVFEDITEIRKASERLIFLAERDSLTGLYNRHRFQQDLDRELALAERQGWQCGLLFFDLDEFKYVNDTFGHGAGDQVLIRVAREIELQVRQSEMLYRLGGDEFALLIPDAVLDSIGILAERIVASVAKVKMDFEGQLLRMGTSVGVALYPMHATGGEDLVANADLAMYQAKGAGKNTWRVYSPDQTMMSELVDRWNWSDRIQTALDKGLFELHFQGIYEASRQQLTHLEALLRMRDPDDSSRMIPPGHFIAIAEKTGKIVEIDRWVIRHVITMLAAQPGLPPIAVNLSGRSFDDPAMSEFIARELQTNQIDPARLYVEVTETAAVSDLQDAEQFIDALRRAGCHVCLDDFGAGFSSFTYLKHLKADVLKIDGQFVRNLAQDADSQVFVQGMVAMAHGLGKLTVAEFVEDRATLEMLINFGVDMVQGYYLDQPQANHPALIRVKQT</sequence>
<dbReference type="InterPro" id="IPR035965">
    <property type="entry name" value="PAS-like_dom_sf"/>
</dbReference>
<gene>
    <name evidence="7" type="ORF">HNQ59_000335</name>
</gene>
<dbReference type="Gene3D" id="3.20.20.450">
    <property type="entry name" value="EAL domain"/>
    <property type="match status" value="1"/>
</dbReference>
<dbReference type="PANTHER" id="PTHR44757">
    <property type="entry name" value="DIGUANYLATE CYCLASE DGCP"/>
    <property type="match status" value="1"/>
</dbReference>
<dbReference type="SUPFAM" id="SSF158472">
    <property type="entry name" value="HAMP domain-like"/>
    <property type="match status" value="1"/>
</dbReference>
<evidence type="ECO:0000259" key="6">
    <source>
        <dbReference type="PROSITE" id="PS50887"/>
    </source>
</evidence>
<dbReference type="Proteomes" id="UP000575898">
    <property type="component" value="Unassembled WGS sequence"/>
</dbReference>
<dbReference type="PROSITE" id="PS50112">
    <property type="entry name" value="PAS"/>
    <property type="match status" value="1"/>
</dbReference>
<dbReference type="InterPro" id="IPR043128">
    <property type="entry name" value="Rev_trsase/Diguanyl_cyclase"/>
</dbReference>
<feature type="domain" description="GGDEF" evidence="6">
    <location>
        <begin position="542"/>
        <end position="675"/>
    </location>
</feature>
<accession>A0A840MLK6</accession>
<dbReference type="EMBL" id="JACHHY010000002">
    <property type="protein sequence ID" value="MBB5017073.1"/>
    <property type="molecule type" value="Genomic_DNA"/>
</dbReference>
<feature type="domain" description="PAC" evidence="3">
    <location>
        <begin position="313"/>
        <end position="365"/>
    </location>
</feature>
<dbReference type="InterPro" id="IPR035919">
    <property type="entry name" value="EAL_sf"/>
</dbReference>
<evidence type="ECO:0000256" key="1">
    <source>
        <dbReference type="SAM" id="Phobius"/>
    </source>
</evidence>
<protein>
    <submittedName>
        <fullName evidence="7">Diguanylate cyclase (GGDEF)-like protein/PAS domain S-box-containing protein</fullName>
    </submittedName>
</protein>
<dbReference type="CDD" id="cd06225">
    <property type="entry name" value="HAMP"/>
    <property type="match status" value="1"/>
</dbReference>
<dbReference type="AlphaFoldDB" id="A0A840MLK6"/>
<evidence type="ECO:0000259" key="5">
    <source>
        <dbReference type="PROSITE" id="PS50885"/>
    </source>
</evidence>
<dbReference type="GO" id="GO:0003824">
    <property type="term" value="F:catalytic activity"/>
    <property type="evidence" value="ECO:0007669"/>
    <property type="project" value="UniProtKB-ARBA"/>
</dbReference>
<dbReference type="InterPro" id="IPR001633">
    <property type="entry name" value="EAL_dom"/>
</dbReference>
<dbReference type="InterPro" id="IPR003660">
    <property type="entry name" value="HAMP_dom"/>
</dbReference>
<organism evidence="7 8">
    <name type="scientific">Chitinivorax tropicus</name>
    <dbReference type="NCBI Taxonomy" id="714531"/>
    <lineage>
        <taxon>Bacteria</taxon>
        <taxon>Pseudomonadati</taxon>
        <taxon>Pseudomonadota</taxon>
        <taxon>Betaproteobacteria</taxon>
        <taxon>Chitinivorax</taxon>
    </lineage>
</organism>
<dbReference type="SMART" id="SM00052">
    <property type="entry name" value="EAL"/>
    <property type="match status" value="1"/>
</dbReference>
<dbReference type="GO" id="GO:0016020">
    <property type="term" value="C:membrane"/>
    <property type="evidence" value="ECO:0007669"/>
    <property type="project" value="InterPro"/>
</dbReference>
<evidence type="ECO:0000313" key="7">
    <source>
        <dbReference type="EMBL" id="MBB5017073.1"/>
    </source>
</evidence>
<dbReference type="Gene3D" id="3.30.70.270">
    <property type="match status" value="1"/>
</dbReference>
<dbReference type="CDD" id="cd01948">
    <property type="entry name" value="EAL"/>
    <property type="match status" value="1"/>
</dbReference>
<feature type="transmembrane region" description="Helical" evidence="1">
    <location>
        <begin position="14"/>
        <end position="33"/>
    </location>
</feature>
<dbReference type="GO" id="GO:0007165">
    <property type="term" value="P:signal transduction"/>
    <property type="evidence" value="ECO:0007669"/>
    <property type="project" value="InterPro"/>
</dbReference>
<dbReference type="InterPro" id="IPR000014">
    <property type="entry name" value="PAS"/>
</dbReference>
<evidence type="ECO:0000313" key="8">
    <source>
        <dbReference type="Proteomes" id="UP000575898"/>
    </source>
</evidence>
<dbReference type="InterPro" id="IPR000700">
    <property type="entry name" value="PAS-assoc_C"/>
</dbReference>
<dbReference type="PROSITE" id="PS50887">
    <property type="entry name" value="GGDEF"/>
    <property type="match status" value="1"/>
</dbReference>
<dbReference type="Gene3D" id="3.30.450.20">
    <property type="entry name" value="PAS domain"/>
    <property type="match status" value="2"/>
</dbReference>
<keyword evidence="1" id="KW-0472">Membrane</keyword>
<dbReference type="SMART" id="SM00091">
    <property type="entry name" value="PAS"/>
    <property type="match status" value="2"/>
</dbReference>
<feature type="domain" description="EAL" evidence="4">
    <location>
        <begin position="686"/>
        <end position="937"/>
    </location>
</feature>
<dbReference type="Gene3D" id="6.10.340.10">
    <property type="match status" value="1"/>
</dbReference>
<dbReference type="PANTHER" id="PTHR44757:SF4">
    <property type="entry name" value="DIGUANYLATE CYCLASE DGCE-RELATED"/>
    <property type="match status" value="1"/>
</dbReference>
<dbReference type="InterPro" id="IPR013656">
    <property type="entry name" value="PAS_4"/>
</dbReference>
<dbReference type="SUPFAM" id="SSF55785">
    <property type="entry name" value="PYP-like sensor domain (PAS domain)"/>
    <property type="match status" value="2"/>
</dbReference>
<dbReference type="InterPro" id="IPR029787">
    <property type="entry name" value="Nucleotide_cyclase"/>
</dbReference>
<keyword evidence="8" id="KW-1185">Reference proteome</keyword>
<feature type="domain" description="HAMP" evidence="5">
    <location>
        <begin position="181"/>
        <end position="233"/>
    </location>
</feature>
<dbReference type="CDD" id="cd01949">
    <property type="entry name" value="GGDEF"/>
    <property type="match status" value="1"/>
</dbReference>
<dbReference type="Pfam" id="PF08448">
    <property type="entry name" value="PAS_4"/>
    <property type="match status" value="1"/>
</dbReference>
<dbReference type="PROSITE" id="PS50883">
    <property type="entry name" value="EAL"/>
    <property type="match status" value="1"/>
</dbReference>
<name>A0A840MLK6_9PROT</name>
<dbReference type="PROSITE" id="PS50113">
    <property type="entry name" value="PAC"/>
    <property type="match status" value="1"/>
</dbReference>
<dbReference type="InterPro" id="IPR013767">
    <property type="entry name" value="PAS_fold"/>
</dbReference>
<dbReference type="Pfam" id="PF00990">
    <property type="entry name" value="GGDEF"/>
    <property type="match status" value="1"/>
</dbReference>
<dbReference type="SMART" id="SM00304">
    <property type="entry name" value="HAMP"/>
    <property type="match status" value="1"/>
</dbReference>
<feature type="domain" description="PAS" evidence="2">
    <location>
        <begin position="238"/>
        <end position="310"/>
    </location>
</feature>
<dbReference type="InterPro" id="IPR052155">
    <property type="entry name" value="Biofilm_reg_signaling"/>
</dbReference>